<dbReference type="InterPro" id="IPR029044">
    <property type="entry name" value="Nucleotide-diphossugar_trans"/>
</dbReference>
<dbReference type="CDD" id="cd00761">
    <property type="entry name" value="Glyco_tranf_GTA_type"/>
    <property type="match status" value="1"/>
</dbReference>
<protein>
    <submittedName>
        <fullName evidence="2">Glycosyltransferase family 2 protein</fullName>
    </submittedName>
</protein>
<dbReference type="GO" id="GO:0016758">
    <property type="term" value="F:hexosyltransferase activity"/>
    <property type="evidence" value="ECO:0007669"/>
    <property type="project" value="UniProtKB-ARBA"/>
</dbReference>
<evidence type="ECO:0000313" key="3">
    <source>
        <dbReference type="Proteomes" id="UP000324143"/>
    </source>
</evidence>
<name>A0A5D0MBS1_9BACT</name>
<feature type="domain" description="Glycosyltransferase 2-like" evidence="1">
    <location>
        <begin position="8"/>
        <end position="127"/>
    </location>
</feature>
<evidence type="ECO:0000259" key="1">
    <source>
        <dbReference type="Pfam" id="PF00535"/>
    </source>
</evidence>
<dbReference type="InterPro" id="IPR001173">
    <property type="entry name" value="Glyco_trans_2-like"/>
</dbReference>
<keyword evidence="3" id="KW-1185">Reference proteome</keyword>
<proteinExistence type="predicted"/>
<evidence type="ECO:0000313" key="2">
    <source>
        <dbReference type="EMBL" id="TYB31177.1"/>
    </source>
</evidence>
<dbReference type="SUPFAM" id="SSF53448">
    <property type="entry name" value="Nucleotide-diphospho-sugar transferases"/>
    <property type="match status" value="1"/>
</dbReference>
<gene>
    <name evidence="2" type="ORF">FXF47_05355</name>
</gene>
<sequence>MKEKPLVSVIVPTYKRPSKLKRALDSINSQTYENIEIIVVDDNNENDRFRRETIEFIKKYRTDKKIQYIKHKNNKGGALARNTGIKNAEGEFITFLDDDDEYLPEKVEKQYNKYINSAYTNLGLVYCQINFMDSKGNYRKMRAKTYASGNTEALKKHMIRNLSPTSGLFLRKKIFDKVGLFKDLLTGHEYELILRILIKGFNVDYNKEAMVNMYYHTEGRLSNSDKKIQGEKDLFRIKMKYFNLVGNEIEKKVKYKHYLDMTKRYLMQNKKKEAKKYLNKAFHQDNFKIKTLINYTGILIDKFKSRWV</sequence>
<comment type="caution">
    <text evidence="2">The sequence shown here is derived from an EMBL/GenBank/DDBJ whole genome shotgun (WGS) entry which is preliminary data.</text>
</comment>
<organism evidence="2 3">
    <name type="scientific">Candidatus Mcinerneyibacterium aminivorans</name>
    <dbReference type="NCBI Taxonomy" id="2703815"/>
    <lineage>
        <taxon>Bacteria</taxon>
        <taxon>Candidatus Macinerneyibacteriota</taxon>
        <taxon>Candidatus Mcinerneyibacteria</taxon>
        <taxon>Candidatus Mcinerneyibacteriales</taxon>
        <taxon>Candidatus Mcinerneyibacteriaceae</taxon>
        <taxon>Candidatus Mcinerneyibacterium</taxon>
    </lineage>
</organism>
<dbReference type="EMBL" id="VSIX01000049">
    <property type="protein sequence ID" value="TYB31177.1"/>
    <property type="molecule type" value="Genomic_DNA"/>
</dbReference>
<reference evidence="2" key="1">
    <citation type="submission" date="2019-08" db="EMBL/GenBank/DDBJ databases">
        <title>Genomic characterization of a novel candidate phylum (ARYD3) from a high temperature, high salinity tertiary oil reservoir in north central Oklahoma, USA.</title>
        <authorList>
            <person name="Youssef N.H."/>
            <person name="Yadav A."/>
            <person name="Elshahed M.S."/>
        </authorList>
    </citation>
    <scope>NUCLEOTIDE SEQUENCE [LARGE SCALE GENOMIC DNA]</scope>
    <source>
        <strain evidence="2">ARYD3</strain>
    </source>
</reference>
<dbReference type="PANTHER" id="PTHR22916">
    <property type="entry name" value="GLYCOSYLTRANSFERASE"/>
    <property type="match status" value="1"/>
</dbReference>
<dbReference type="Gene3D" id="3.90.550.10">
    <property type="entry name" value="Spore Coat Polysaccharide Biosynthesis Protein SpsA, Chain A"/>
    <property type="match status" value="1"/>
</dbReference>
<dbReference type="Proteomes" id="UP000324143">
    <property type="component" value="Unassembled WGS sequence"/>
</dbReference>
<dbReference type="Pfam" id="PF00535">
    <property type="entry name" value="Glycos_transf_2"/>
    <property type="match status" value="1"/>
</dbReference>
<dbReference type="AlphaFoldDB" id="A0A5D0MBS1"/>
<dbReference type="PANTHER" id="PTHR22916:SF3">
    <property type="entry name" value="UDP-GLCNAC:BETAGAL BETA-1,3-N-ACETYLGLUCOSAMINYLTRANSFERASE-LIKE PROTEIN 1"/>
    <property type="match status" value="1"/>
</dbReference>
<accession>A0A5D0MBS1</accession>